<dbReference type="Gene3D" id="3.30.40.190">
    <property type="match status" value="1"/>
</dbReference>
<dbReference type="InterPro" id="IPR010373">
    <property type="entry name" value="DUF968"/>
</dbReference>
<dbReference type="EMBL" id="FWFK01000011">
    <property type="protein sequence ID" value="SLN74934.1"/>
    <property type="molecule type" value="Genomic_DNA"/>
</dbReference>
<evidence type="ECO:0000313" key="2">
    <source>
        <dbReference type="EMBL" id="SLN74934.1"/>
    </source>
</evidence>
<reference evidence="2 3" key="1">
    <citation type="submission" date="2017-03" db="EMBL/GenBank/DDBJ databases">
        <authorList>
            <person name="Afonso C.L."/>
            <person name="Miller P.J."/>
            <person name="Scott M.A."/>
            <person name="Spackman E."/>
            <person name="Goraichik I."/>
            <person name="Dimitrov K.M."/>
            <person name="Suarez D.L."/>
            <person name="Swayne D.E."/>
        </authorList>
    </citation>
    <scope>NUCLEOTIDE SEQUENCE [LARGE SCALE GENOMIC DNA]</scope>
    <source>
        <strain evidence="2 3">CECT 8625</strain>
    </source>
</reference>
<evidence type="ECO:0000313" key="3">
    <source>
        <dbReference type="Proteomes" id="UP000193570"/>
    </source>
</evidence>
<keyword evidence="3" id="KW-1185">Reference proteome</keyword>
<evidence type="ECO:0008006" key="4">
    <source>
        <dbReference type="Google" id="ProtNLM"/>
    </source>
</evidence>
<dbReference type="OrthoDB" id="8278054at2"/>
<accession>A0A1X7ABX3</accession>
<sequence length="135" mass="15379">MTLTRRKPLARTGRLKPVSDKRRAYWNSPEGKAGLEHMRRVRELPCVICQRWGFVQTSPSEAHHAIHGRYSARKAPDTATLPLCCEHHRESNDPAKIALHANPSRWKREYGMDTDFLPIVADLLAGQMTPIKEGE</sequence>
<gene>
    <name evidence="2" type="ORF">ROJ8625_04128</name>
</gene>
<dbReference type="AlphaFoldDB" id="A0A1X7ABX3"/>
<proteinExistence type="predicted"/>
<dbReference type="Pfam" id="PF06147">
    <property type="entry name" value="DUF968"/>
    <property type="match status" value="1"/>
</dbReference>
<organism evidence="2 3">
    <name type="scientific">Roseivivax jejudonensis</name>
    <dbReference type="NCBI Taxonomy" id="1529041"/>
    <lineage>
        <taxon>Bacteria</taxon>
        <taxon>Pseudomonadati</taxon>
        <taxon>Pseudomonadota</taxon>
        <taxon>Alphaproteobacteria</taxon>
        <taxon>Rhodobacterales</taxon>
        <taxon>Roseobacteraceae</taxon>
        <taxon>Roseivivax</taxon>
    </lineage>
</organism>
<protein>
    <recommendedName>
        <fullName evidence="4">Recombination enhancement function protein</fullName>
    </recommendedName>
</protein>
<dbReference type="RefSeq" id="WP_085793770.1">
    <property type="nucleotide sequence ID" value="NZ_FWFK01000011.1"/>
</dbReference>
<feature type="region of interest" description="Disordered" evidence="1">
    <location>
        <begin position="1"/>
        <end position="25"/>
    </location>
</feature>
<name>A0A1X7ABX3_9RHOB</name>
<dbReference type="Proteomes" id="UP000193570">
    <property type="component" value="Unassembled WGS sequence"/>
</dbReference>
<evidence type="ECO:0000256" key="1">
    <source>
        <dbReference type="SAM" id="MobiDB-lite"/>
    </source>
</evidence>